<evidence type="ECO:0000313" key="5">
    <source>
        <dbReference type="Proteomes" id="UP001595420"/>
    </source>
</evidence>
<dbReference type="InterPro" id="IPR052042">
    <property type="entry name" value="Tail_sheath_structural"/>
</dbReference>
<reference evidence="5" key="1">
    <citation type="journal article" date="2019" name="Int. J. Syst. Evol. Microbiol.">
        <title>The Global Catalogue of Microorganisms (GCM) 10K type strain sequencing project: providing services to taxonomists for standard genome sequencing and annotation.</title>
        <authorList>
            <consortium name="The Broad Institute Genomics Platform"/>
            <consortium name="The Broad Institute Genome Sequencing Center for Infectious Disease"/>
            <person name="Wu L."/>
            <person name="Ma J."/>
        </authorList>
    </citation>
    <scope>NUCLEOTIDE SEQUENCE [LARGE SCALE GENOMIC DNA]</scope>
    <source>
        <strain evidence="5">CGMCC 1.16855</strain>
    </source>
</reference>
<evidence type="ECO:0000256" key="1">
    <source>
        <dbReference type="ARBA" id="ARBA00008005"/>
    </source>
</evidence>
<keyword evidence="5" id="KW-1185">Reference proteome</keyword>
<dbReference type="InterPro" id="IPR020287">
    <property type="entry name" value="Tail_sheath_C"/>
</dbReference>
<organism evidence="4 5">
    <name type="scientific">Falsiroseomonas tokyonensis</name>
    <dbReference type="NCBI Taxonomy" id="430521"/>
    <lineage>
        <taxon>Bacteria</taxon>
        <taxon>Pseudomonadati</taxon>
        <taxon>Pseudomonadota</taxon>
        <taxon>Alphaproteobacteria</taxon>
        <taxon>Acetobacterales</taxon>
        <taxon>Roseomonadaceae</taxon>
        <taxon>Falsiroseomonas</taxon>
    </lineage>
</organism>
<gene>
    <name evidence="4" type="ORF">ACFOD3_21500</name>
</gene>
<comment type="similarity">
    <text evidence="1">Belongs to the myoviridae tail sheath protein family.</text>
</comment>
<dbReference type="InterPro" id="IPR035089">
    <property type="entry name" value="Phage_sheath_subtilisin"/>
</dbReference>
<proteinExistence type="inferred from homology"/>
<dbReference type="Pfam" id="PF17482">
    <property type="entry name" value="Phage_sheath_1C"/>
    <property type="match status" value="1"/>
</dbReference>
<evidence type="ECO:0000313" key="4">
    <source>
        <dbReference type="EMBL" id="MFC3002489.1"/>
    </source>
</evidence>
<evidence type="ECO:0000259" key="3">
    <source>
        <dbReference type="Pfam" id="PF17482"/>
    </source>
</evidence>
<dbReference type="PANTHER" id="PTHR35861">
    <property type="match status" value="1"/>
</dbReference>
<name>A0ABV7C1S4_9PROT</name>
<dbReference type="Proteomes" id="UP001595420">
    <property type="component" value="Unassembled WGS sequence"/>
</dbReference>
<dbReference type="PANTHER" id="PTHR35861:SF1">
    <property type="entry name" value="PHAGE TAIL SHEATH PROTEIN"/>
    <property type="match status" value="1"/>
</dbReference>
<dbReference type="Pfam" id="PF04984">
    <property type="entry name" value="Phage_sheath_1"/>
    <property type="match status" value="1"/>
</dbReference>
<dbReference type="EMBL" id="JBHRSB010000007">
    <property type="protein sequence ID" value="MFC3002489.1"/>
    <property type="molecule type" value="Genomic_DNA"/>
</dbReference>
<accession>A0ABV7C1S4</accession>
<protein>
    <submittedName>
        <fullName evidence="4">Phage tail sheath C-terminal domain-containing protein</fullName>
    </submittedName>
</protein>
<feature type="domain" description="Tail sheath protein subtilisin-like" evidence="2">
    <location>
        <begin position="364"/>
        <end position="525"/>
    </location>
</feature>
<comment type="caution">
    <text evidence="4">The sequence shown here is derived from an EMBL/GenBank/DDBJ whole genome shotgun (WGS) entry which is preliminary data.</text>
</comment>
<feature type="domain" description="Tail sheath protein C-terminal" evidence="3">
    <location>
        <begin position="533"/>
        <end position="637"/>
    </location>
</feature>
<dbReference type="RefSeq" id="WP_216838600.1">
    <property type="nucleotide sequence ID" value="NZ_JAFNJS010000007.1"/>
</dbReference>
<evidence type="ECO:0000259" key="2">
    <source>
        <dbReference type="Pfam" id="PF04984"/>
    </source>
</evidence>
<sequence length="642" mass="67075">MPARPTFPGVYVQEVASGPRAIAGAPTAIAAFIDGFPRGPLDVPVELTSLAEAEDHFGAPHPHSPASHAQRLFFANGGVRAFGLRVAQGAVAASVVLADGAAPLRATAGRQLQGRSTPDPGAWGNALELEVDFEGTETADDFNLTIREVAAAEGGPRPLRQEVFARLTMNQADPRQALALVNAGSRLVQLSGDGARPLANGHLSAPLAARSGPGTRLALTLALAGRPAGQALDLVLPKPAFAAWADLRPGLEQALRALAPQAAEADRPIYAAARLLLMGTGSAEHPFRWHLLPGRGQAGLDPATRFVIGGANAGEGDADGLRLADGLAEIGPACHRLSGGQDGEMPVPEAALLGDAVARTGLHALQALEGFDTLCLPRAADLPDAAMGRVLAAATHLCEARRAMLLVDLPGAVTNATQVRDWVAAHAALRHPNAAAYFPRLLVPDAQGGARSLAASGAIAGLLARMDAQRGVWKAPAGTEARLHQVSGFDVALTNADSALLNPLGLNVLRVMPGLGPVCWGSRTLMGEDSLGSEFKYLPVRRLALFLERSLRQGLAWTVFETNDARLWQQVRASVEAFLHGLFRQGAFQGATPREAFFARCDATTTTQQDINQGLVQLVVGFAPLRPAEFVVLTLTLRAGQG</sequence>